<dbReference type="Proteomes" id="UP000516380">
    <property type="component" value="Chromosome"/>
</dbReference>
<evidence type="ECO:0000313" key="2">
    <source>
        <dbReference type="Proteomes" id="UP000516380"/>
    </source>
</evidence>
<evidence type="ECO:0008006" key="3">
    <source>
        <dbReference type="Google" id="ProtNLM"/>
    </source>
</evidence>
<dbReference type="AlphaFoldDB" id="A0A7G1IN82"/>
<accession>A0A7G1IN82</accession>
<dbReference type="SUPFAM" id="SSF55073">
    <property type="entry name" value="Nucleotide cyclase"/>
    <property type="match status" value="1"/>
</dbReference>
<protein>
    <recommendedName>
        <fullName evidence="3">Guanylate cyclase domain-containing protein</fullName>
    </recommendedName>
</protein>
<name>A0A7G1IN82_MYCKA</name>
<proteinExistence type="predicted"/>
<dbReference type="InterPro" id="IPR029787">
    <property type="entry name" value="Nucleotide_cyclase"/>
</dbReference>
<reference evidence="1 2" key="1">
    <citation type="submission" date="2020-07" db="EMBL/GenBank/DDBJ databases">
        <title>Mycobacterium kansasii (former subtype) with zoonotic potential isolated from diseased indoor pet cat, Japan.</title>
        <authorList>
            <person name="Fukano H."/>
            <person name="Terazono T."/>
            <person name="Hoshino Y."/>
        </authorList>
    </citation>
    <scope>NUCLEOTIDE SEQUENCE [LARGE SCALE GENOMIC DNA]</scope>
    <source>
        <strain evidence="1 2">Kuro-I</strain>
    </source>
</reference>
<organism evidence="1 2">
    <name type="scientific">Mycobacterium kansasii</name>
    <dbReference type="NCBI Taxonomy" id="1768"/>
    <lineage>
        <taxon>Bacteria</taxon>
        <taxon>Bacillati</taxon>
        <taxon>Actinomycetota</taxon>
        <taxon>Actinomycetes</taxon>
        <taxon>Mycobacteriales</taxon>
        <taxon>Mycobacteriaceae</taxon>
        <taxon>Mycobacterium</taxon>
    </lineage>
</organism>
<sequence>MVRLSEAIVGDSTNVAFRLSGIAGRAGRAPVMVTDVVHDAVESQYVWGDPEEVAIKGRHGKQIVYPVLKRL</sequence>
<evidence type="ECO:0000313" key="1">
    <source>
        <dbReference type="EMBL" id="BCI92320.1"/>
    </source>
</evidence>
<dbReference type="Gene3D" id="3.30.70.1230">
    <property type="entry name" value="Nucleotide cyclase"/>
    <property type="match status" value="1"/>
</dbReference>
<gene>
    <name evidence="1" type="ORF">NIIDMKKI_75260</name>
</gene>
<dbReference type="EMBL" id="AP023343">
    <property type="protein sequence ID" value="BCI92320.1"/>
    <property type="molecule type" value="Genomic_DNA"/>
</dbReference>
<keyword evidence="2" id="KW-1185">Reference proteome</keyword>